<dbReference type="Pfam" id="PF02719">
    <property type="entry name" value="Polysacc_synt_2"/>
    <property type="match status" value="1"/>
</dbReference>
<dbReference type="PANTHER" id="PTHR43318">
    <property type="entry name" value="UDP-N-ACETYLGLUCOSAMINE 4,6-DEHYDRATASE"/>
    <property type="match status" value="1"/>
</dbReference>
<dbReference type="Proteomes" id="UP001448858">
    <property type="component" value="Chromosome"/>
</dbReference>
<dbReference type="RefSeq" id="WP_342024187.1">
    <property type="nucleotide sequence ID" value="NZ_CP151657.1"/>
</dbReference>
<dbReference type="EMBL" id="CP151657">
    <property type="protein sequence ID" value="WZP16575.1"/>
    <property type="molecule type" value="Genomic_DNA"/>
</dbReference>
<feature type="transmembrane region" description="Helical" evidence="3">
    <location>
        <begin position="21"/>
        <end position="44"/>
    </location>
</feature>
<keyword evidence="6" id="KW-1185">Reference proteome</keyword>
<dbReference type="SUPFAM" id="SSF51735">
    <property type="entry name" value="NAD(P)-binding Rossmann-fold domains"/>
    <property type="match status" value="2"/>
</dbReference>
<proteinExistence type="inferred from homology"/>
<comment type="similarity">
    <text evidence="1">Belongs to the polysaccharide synthase family.</text>
</comment>
<dbReference type="CDD" id="cd05237">
    <property type="entry name" value="UDP_invert_4-6DH_SDR_e"/>
    <property type="match status" value="1"/>
</dbReference>
<keyword evidence="3" id="KW-0812">Transmembrane</keyword>
<dbReference type="InterPro" id="IPR051203">
    <property type="entry name" value="Polysaccharide_Synthase-Rel"/>
</dbReference>
<accession>A0ABZ2ZWU6</accession>
<evidence type="ECO:0000256" key="2">
    <source>
        <dbReference type="SAM" id="MobiDB-lite"/>
    </source>
</evidence>
<protein>
    <submittedName>
        <fullName evidence="5">Nucleoside-diphosphate sugar epimerase/dehydratase</fullName>
    </submittedName>
</protein>
<dbReference type="Pfam" id="PF13727">
    <property type="entry name" value="CoA_binding_3"/>
    <property type="match status" value="1"/>
</dbReference>
<feature type="transmembrane region" description="Helical" evidence="3">
    <location>
        <begin position="89"/>
        <end position="114"/>
    </location>
</feature>
<organism evidence="5 6">
    <name type="scientific">Arthrobacter citreus</name>
    <dbReference type="NCBI Taxonomy" id="1670"/>
    <lineage>
        <taxon>Bacteria</taxon>
        <taxon>Bacillati</taxon>
        <taxon>Actinomycetota</taxon>
        <taxon>Actinomycetes</taxon>
        <taxon>Micrococcales</taxon>
        <taxon>Micrococcaceae</taxon>
        <taxon>Arthrobacter</taxon>
    </lineage>
</organism>
<dbReference type="Gene3D" id="3.40.50.720">
    <property type="entry name" value="NAD(P)-binding Rossmann-like Domain"/>
    <property type="match status" value="2"/>
</dbReference>
<feature type="region of interest" description="Disordered" evidence="2">
    <location>
        <begin position="618"/>
        <end position="644"/>
    </location>
</feature>
<evidence type="ECO:0000256" key="3">
    <source>
        <dbReference type="SAM" id="Phobius"/>
    </source>
</evidence>
<name>A0ABZ2ZWU6_9MICC</name>
<feature type="domain" description="Polysaccharide biosynthesis protein CapD-like" evidence="4">
    <location>
        <begin position="298"/>
        <end position="575"/>
    </location>
</feature>
<dbReference type="InterPro" id="IPR036291">
    <property type="entry name" value="NAD(P)-bd_dom_sf"/>
</dbReference>
<dbReference type="PANTHER" id="PTHR43318:SF1">
    <property type="entry name" value="POLYSACCHARIDE BIOSYNTHESIS PROTEIN EPSC-RELATED"/>
    <property type="match status" value="1"/>
</dbReference>
<keyword evidence="3" id="KW-1133">Transmembrane helix</keyword>
<sequence length="644" mass="69818">MRQTSTDERGPSRDEKPALWLWSQYILDSLAWIVAIVLALVLRYELTVDQINPGGVAVFCGAAVLVQLIVGYSFALYRGRYSFGSFHEMRLLAIVTLVVAAILVMVSALFGLTIDIPRSTGMIAFPFACLFMAAMRYLKRMYVEGKARPGDQAQRTLVYGAGFLGSSLVTRMMKDPESPYYPVGLIDDDAAKKHLRLATVPVLGRLDDLREIVQRTRATVLVIAIADVEARQVREVTDHANGLNLRVLVLPPLKDMLSKGAAAGLTDFREVAVEDLIGRRPVDIHVEEVAGYLTGRKVLVTGAGGSIGSELCRQITAFDPAELIMVDRDETGLQLTQLSITGHGLLNGKDTVLADIRDSAALEEIFADRRPDVVFHAAALKHVSLLEQYPQEAWKTNVLGTANVLRAAKKANVKYFVNISTDKAANPTTVLGHSKRVAEKLTAWMAGSTGERYVSVRFGNVIGSRGSMLPLFTEQIRQGGPLTVTDPEVTRFFMTIPEACQLVIQAGAIGRGGEVLILDMGEPVKILDVARRMIDMSGKDIEIVFTGLRQGEKLHEILVGTGEDDSRPLHPKISHTAVDELNPSDLRFEDWLKKCGVDSHGGLLPPVTGIGDVRAPAAGTGGAANSGHADLRPLSGGAAERRTG</sequence>
<evidence type="ECO:0000256" key="1">
    <source>
        <dbReference type="ARBA" id="ARBA00007430"/>
    </source>
</evidence>
<gene>
    <name evidence="5" type="ORF">AAE021_03005</name>
</gene>
<feature type="transmembrane region" description="Helical" evidence="3">
    <location>
        <begin position="56"/>
        <end position="77"/>
    </location>
</feature>
<feature type="transmembrane region" description="Helical" evidence="3">
    <location>
        <begin position="120"/>
        <end position="138"/>
    </location>
</feature>
<reference evidence="5 6" key="1">
    <citation type="submission" date="2024-04" db="EMBL/GenBank/DDBJ databases">
        <title>Arthrobacter sp. from Plains bison fecal sample.</title>
        <authorList>
            <person name="Ruzzini A."/>
        </authorList>
    </citation>
    <scope>NUCLEOTIDE SEQUENCE [LARGE SCALE GENOMIC DNA]</scope>
    <source>
        <strain evidence="5 6">EINP1</strain>
    </source>
</reference>
<evidence type="ECO:0000259" key="4">
    <source>
        <dbReference type="Pfam" id="PF02719"/>
    </source>
</evidence>
<evidence type="ECO:0000313" key="5">
    <source>
        <dbReference type="EMBL" id="WZP16575.1"/>
    </source>
</evidence>
<keyword evidence="3" id="KW-0472">Membrane</keyword>
<evidence type="ECO:0000313" key="6">
    <source>
        <dbReference type="Proteomes" id="UP001448858"/>
    </source>
</evidence>
<dbReference type="InterPro" id="IPR003869">
    <property type="entry name" value="Polysac_CapD-like"/>
</dbReference>